<dbReference type="EMBL" id="LR796620">
    <property type="protein sequence ID" value="CAB4154731.1"/>
    <property type="molecule type" value="Genomic_DNA"/>
</dbReference>
<feature type="transmembrane region" description="Helical" evidence="1">
    <location>
        <begin position="305"/>
        <end position="327"/>
    </location>
</feature>
<feature type="transmembrane region" description="Helical" evidence="1">
    <location>
        <begin position="263"/>
        <end position="285"/>
    </location>
</feature>
<evidence type="ECO:0000256" key="1">
    <source>
        <dbReference type="SAM" id="Phobius"/>
    </source>
</evidence>
<reference evidence="2" key="1">
    <citation type="submission" date="2020-04" db="EMBL/GenBank/DDBJ databases">
        <authorList>
            <person name="Chiriac C."/>
            <person name="Salcher M."/>
            <person name="Ghai R."/>
            <person name="Kavagutti S V."/>
        </authorList>
    </citation>
    <scope>NUCLEOTIDE SEQUENCE</scope>
</reference>
<organism evidence="2">
    <name type="scientific">uncultured Caudovirales phage</name>
    <dbReference type="NCBI Taxonomy" id="2100421"/>
    <lineage>
        <taxon>Viruses</taxon>
        <taxon>Duplodnaviria</taxon>
        <taxon>Heunggongvirae</taxon>
        <taxon>Uroviricota</taxon>
        <taxon>Caudoviricetes</taxon>
        <taxon>Peduoviridae</taxon>
        <taxon>Maltschvirus</taxon>
        <taxon>Maltschvirus maltsch</taxon>
    </lineage>
</organism>
<keyword evidence="1" id="KW-0472">Membrane</keyword>
<accession>A0A6J5NB89</accession>
<sequence length="918" mass="95739">MAQYDVVIKAVDQTKAAFRNVETGLKGIQTRTEQVNKTLATLGTGLTRAGAIATAALGAAATSALRYADSIQDASDATGIGTARILAFSQAVGQNGGDANKAVDGLLKFSQSIGEAANGSQSARDAFAAVGVSLSDLASKSEEDLLGQVVKNLAGVGNESQRAALQADVFGKSLKGTNIAGFGKDLDGLTEKQRANAAAIAASATLVDNLKGAYNRLELAVLKALKPFADQVNALSPAQIDKIVNSVLQLSVAIVGLTTGLKVIQGIAGVLGALGGATIAVGAAFKRLNGNVLTVTNLFKNFKMLLITPLVNGASVLARFTLGWLVLRGTIVAILAPLVAIGLGIAKIGLIAVGAALAIDALFDTKIISTFVDGVKSAYDWVKNLIGLGDKNAGAGRGVLGGPTAEELAKYQAQQAAIKKAQEDAAAASKRAIANIPLDNLVKSIAEARAEYNLFLPLLASTDAAIAAGALEKVNAAAKTLQLTLSDDIIIRNFNAALKEQAETLRQQNIIYGDSARVLGEFNLELAKQEAELRKSATVIGDNATQQRQFNLELEKSKQAQQQQAINLGLATAAYKDGKISLDDYLKTLQGVDATLLSAEQRQLQFNEAISKGMADTALNAQLAGQAMAEAFATGDMERYLQIYEQYKSVLGSTATGELATARKGAKEELDLMQKRTMALKTLTEEYKANGGVATAEFRKVADSLGMSTDAIDRMVNIHGSAIDRMVEDTKFYQTSIESAATTFSSEFTKAFMEGRNALDSFRNFFSNIANDIANRIIKQQLADPIADALSGIVGQVMGGLGGGGGGSSGAGGFLGTIVSGVGGFLGDIFGGFFADGGMLGAGQVGIVGEEGPEFITGPANITPFDKMQNNDGNLQVVFQIQAIDTQTGAQFLLQNKPLITSMITQAYNSRGRRGPLD</sequence>
<name>A0A6J5NB89_9CAUD</name>
<gene>
    <name evidence="2" type="ORF">UFOVP642_26</name>
</gene>
<evidence type="ECO:0000313" key="2">
    <source>
        <dbReference type="EMBL" id="CAB4154731.1"/>
    </source>
</evidence>
<feature type="transmembrane region" description="Helical" evidence="1">
    <location>
        <begin position="333"/>
        <end position="359"/>
    </location>
</feature>
<protein>
    <recommendedName>
        <fullName evidence="3">Bacteriophage lambda, GpH, tail tape measure, C-terminal</fullName>
    </recommendedName>
</protein>
<evidence type="ECO:0008006" key="3">
    <source>
        <dbReference type="Google" id="ProtNLM"/>
    </source>
</evidence>
<keyword evidence="1" id="KW-0812">Transmembrane</keyword>
<keyword evidence="1" id="KW-1133">Transmembrane helix</keyword>
<proteinExistence type="predicted"/>